<evidence type="ECO:0000256" key="3">
    <source>
        <dbReference type="ARBA" id="ARBA00022679"/>
    </source>
</evidence>
<dbReference type="PANTHER" id="PTHR42971">
    <property type="entry name" value="TRNA (CYTIDINE(34)-2'-O)-METHYLTRANSFERASE"/>
    <property type="match status" value="1"/>
</dbReference>
<name>A0A285UEE3_9BACL</name>
<sequence length="190" mass="22167">MRRSIQNVRKRLDKFYRILDTKLVKFYIKEVSIVPLHIVLYQPEIPANTGNIARTCAGTNTSLHLIRPLGFSTDDKMLKRAGLDYWEHVNVVYHDSLEEFLEYSKDGDVYLIETYSDDPYSTHDFSDQSRDIYFMFGKETTGLPKDFAYERKSMCLRIPQSDHVRSLNLSNTAAIIIYEALRQQNFPGLK</sequence>
<keyword evidence="10" id="KW-1185">Reference proteome</keyword>
<feature type="binding site" evidence="6 7">
    <location>
        <position position="158"/>
    </location>
    <ligand>
        <name>S-adenosyl-L-methionine</name>
        <dbReference type="ChEBI" id="CHEBI:59789"/>
    </ligand>
</feature>
<dbReference type="AlphaFoldDB" id="A0A285UEE3"/>
<dbReference type="FunFam" id="3.40.1280.10:FF:000002">
    <property type="entry name" value="Peptidylprolyl isomerase"/>
    <property type="match status" value="1"/>
</dbReference>
<dbReference type="InterPro" id="IPR016914">
    <property type="entry name" value="TrmL"/>
</dbReference>
<keyword evidence="1 6" id="KW-0963">Cytoplasm</keyword>
<dbReference type="Gene3D" id="3.40.1280.10">
    <property type="match status" value="1"/>
</dbReference>
<dbReference type="GO" id="GO:0003723">
    <property type="term" value="F:RNA binding"/>
    <property type="evidence" value="ECO:0007669"/>
    <property type="project" value="InterPro"/>
</dbReference>
<evidence type="ECO:0000313" key="9">
    <source>
        <dbReference type="EMBL" id="SOC40047.1"/>
    </source>
</evidence>
<evidence type="ECO:0000259" key="8">
    <source>
        <dbReference type="Pfam" id="PF00588"/>
    </source>
</evidence>
<dbReference type="EC" id="2.1.1.207" evidence="6"/>
<dbReference type="InterPro" id="IPR001537">
    <property type="entry name" value="SpoU_MeTrfase"/>
</dbReference>
<dbReference type="InterPro" id="IPR029026">
    <property type="entry name" value="tRNA_m1G_MTases_N"/>
</dbReference>
<evidence type="ECO:0000256" key="6">
    <source>
        <dbReference type="HAMAP-Rule" id="MF_01885"/>
    </source>
</evidence>
<proteinExistence type="inferred from homology"/>
<comment type="catalytic activity">
    <reaction evidence="6">
        <text>cytidine(34) in tRNA + S-adenosyl-L-methionine = 2'-O-methylcytidine(34) in tRNA + S-adenosyl-L-homocysteine + H(+)</text>
        <dbReference type="Rhea" id="RHEA:43084"/>
        <dbReference type="Rhea" id="RHEA-COMP:10331"/>
        <dbReference type="Rhea" id="RHEA-COMP:10332"/>
        <dbReference type="ChEBI" id="CHEBI:15378"/>
        <dbReference type="ChEBI" id="CHEBI:57856"/>
        <dbReference type="ChEBI" id="CHEBI:59789"/>
        <dbReference type="ChEBI" id="CHEBI:74495"/>
        <dbReference type="ChEBI" id="CHEBI:82748"/>
        <dbReference type="EC" id="2.1.1.207"/>
    </reaction>
</comment>
<feature type="domain" description="tRNA/rRNA methyltransferase SpoU type" evidence="8">
    <location>
        <begin position="36"/>
        <end position="178"/>
    </location>
</feature>
<accession>A0A285UEE3</accession>
<comment type="catalytic activity">
    <reaction evidence="6">
        <text>5-carboxymethylaminomethyluridine(34) in tRNA(Leu) + S-adenosyl-L-methionine = 5-carboxymethylaminomethyl-2'-O-methyluridine(34) in tRNA(Leu) + S-adenosyl-L-homocysteine + H(+)</text>
        <dbReference type="Rhea" id="RHEA:43088"/>
        <dbReference type="Rhea" id="RHEA-COMP:10333"/>
        <dbReference type="Rhea" id="RHEA-COMP:10334"/>
        <dbReference type="ChEBI" id="CHEBI:15378"/>
        <dbReference type="ChEBI" id="CHEBI:57856"/>
        <dbReference type="ChEBI" id="CHEBI:59789"/>
        <dbReference type="ChEBI" id="CHEBI:74508"/>
        <dbReference type="ChEBI" id="CHEBI:74511"/>
        <dbReference type="EC" id="2.1.1.207"/>
    </reaction>
</comment>
<organism evidence="9 10">
    <name type="scientific">Ureibacillus acetophenoni</name>
    <dbReference type="NCBI Taxonomy" id="614649"/>
    <lineage>
        <taxon>Bacteria</taxon>
        <taxon>Bacillati</taxon>
        <taxon>Bacillota</taxon>
        <taxon>Bacilli</taxon>
        <taxon>Bacillales</taxon>
        <taxon>Caryophanaceae</taxon>
        <taxon>Ureibacillus</taxon>
    </lineage>
</organism>
<keyword evidence="3 6" id="KW-0808">Transferase</keyword>
<gene>
    <name evidence="9" type="ORF">SAMN05877842_10725</name>
</gene>
<feature type="binding site" evidence="6 7">
    <location>
        <position position="112"/>
    </location>
    <ligand>
        <name>S-adenosyl-L-methionine</name>
        <dbReference type="ChEBI" id="CHEBI:59789"/>
    </ligand>
</feature>
<evidence type="ECO:0000256" key="2">
    <source>
        <dbReference type="ARBA" id="ARBA00022603"/>
    </source>
</evidence>
<dbReference type="GO" id="GO:0005737">
    <property type="term" value="C:cytoplasm"/>
    <property type="evidence" value="ECO:0007669"/>
    <property type="project" value="UniProtKB-SubCell"/>
</dbReference>
<dbReference type="Pfam" id="PF00588">
    <property type="entry name" value="SpoU_methylase"/>
    <property type="match status" value="1"/>
</dbReference>
<comment type="function">
    <text evidence="6">Could methylate the ribose at the nucleotide 34 wobble position in tRNA.</text>
</comment>
<dbReference type="Proteomes" id="UP000219252">
    <property type="component" value="Unassembled WGS sequence"/>
</dbReference>
<evidence type="ECO:0000256" key="5">
    <source>
        <dbReference type="ARBA" id="ARBA00022694"/>
    </source>
</evidence>
<dbReference type="CDD" id="cd18094">
    <property type="entry name" value="SpoU-like_TrmL"/>
    <property type="match status" value="1"/>
</dbReference>
<evidence type="ECO:0000256" key="7">
    <source>
        <dbReference type="PIRSR" id="PIRSR029256-1"/>
    </source>
</evidence>
<dbReference type="GO" id="GO:0141102">
    <property type="term" value="F:tRNA (5-carboxymethylaminomethyluridine(34)-2'-O)-methyltransferase activity"/>
    <property type="evidence" value="ECO:0007669"/>
    <property type="project" value="RHEA"/>
</dbReference>
<dbReference type="PIRSF" id="PIRSF029256">
    <property type="entry name" value="SpoU_TrmH_prd"/>
    <property type="match status" value="1"/>
</dbReference>
<dbReference type="NCBIfam" id="TIGR00185">
    <property type="entry name" value="tRNA_yibK_trmL"/>
    <property type="match status" value="1"/>
</dbReference>
<dbReference type="SUPFAM" id="SSF75217">
    <property type="entry name" value="alpha/beta knot"/>
    <property type="match status" value="1"/>
</dbReference>
<evidence type="ECO:0000256" key="1">
    <source>
        <dbReference type="ARBA" id="ARBA00022490"/>
    </source>
</evidence>
<evidence type="ECO:0000256" key="4">
    <source>
        <dbReference type="ARBA" id="ARBA00022691"/>
    </source>
</evidence>
<dbReference type="InterPro" id="IPR029028">
    <property type="entry name" value="Alpha/beta_knot_MTases"/>
</dbReference>
<dbReference type="HAMAP" id="MF_01885">
    <property type="entry name" value="tRNA_methyltr_TrmL"/>
    <property type="match status" value="1"/>
</dbReference>
<dbReference type="GO" id="GO:0002130">
    <property type="term" value="P:wobble position ribose methylation"/>
    <property type="evidence" value="ECO:0007669"/>
    <property type="project" value="TreeGrafter"/>
</dbReference>
<evidence type="ECO:0000313" key="10">
    <source>
        <dbReference type="Proteomes" id="UP000219252"/>
    </source>
</evidence>
<dbReference type="EMBL" id="OBQC01000007">
    <property type="protein sequence ID" value="SOC40047.1"/>
    <property type="molecule type" value="Genomic_DNA"/>
</dbReference>
<comment type="similarity">
    <text evidence="6">Belongs to the class IV-like SAM-binding methyltransferase superfamily. RNA methyltransferase TrmH family. TrmL subfamily.</text>
</comment>
<keyword evidence="4 6" id="KW-0949">S-adenosyl-L-methionine</keyword>
<protein>
    <recommendedName>
        <fullName evidence="6">Putative tRNA (cytidine(34)-2'-O)-methyltransferase</fullName>
        <ecNumber evidence="6">2.1.1.207</ecNumber>
    </recommendedName>
    <alternativeName>
        <fullName evidence="6">tRNA (cytidine/uridine-2'-O-)-methyltransferase</fullName>
    </alternativeName>
</protein>
<dbReference type="GO" id="GO:0042802">
    <property type="term" value="F:identical protein binding"/>
    <property type="evidence" value="ECO:0007669"/>
    <property type="project" value="UniProtKB-ARBA"/>
</dbReference>
<feature type="binding site" evidence="6 7">
    <location>
        <position position="137"/>
    </location>
    <ligand>
        <name>S-adenosyl-L-methionine</name>
        <dbReference type="ChEBI" id="CHEBI:59789"/>
    </ligand>
</feature>
<keyword evidence="2 6" id="KW-0489">Methyltransferase</keyword>
<keyword evidence="5 6" id="KW-0819">tRNA processing</keyword>
<dbReference type="GO" id="GO:0141098">
    <property type="term" value="F:tRNA (cytidine(34)-2'-O)-methyltransferase activity"/>
    <property type="evidence" value="ECO:0007669"/>
    <property type="project" value="RHEA"/>
</dbReference>
<comment type="subcellular location">
    <subcellularLocation>
        <location evidence="6">Cytoplasm</location>
    </subcellularLocation>
</comment>
<dbReference type="PANTHER" id="PTHR42971:SF1">
    <property type="entry name" value="TRNA (CYTIDINE(34)-2'-O)-METHYLTRANSFERASE"/>
    <property type="match status" value="1"/>
</dbReference>
<feature type="binding site" evidence="6 7">
    <location>
        <position position="166"/>
    </location>
    <ligand>
        <name>S-adenosyl-L-methionine</name>
        <dbReference type="ChEBI" id="CHEBI:59789"/>
    </ligand>
</feature>
<reference evidence="10" key="1">
    <citation type="submission" date="2017-08" db="EMBL/GenBank/DDBJ databases">
        <authorList>
            <person name="Varghese N."/>
            <person name="Submissions S."/>
        </authorList>
    </citation>
    <scope>NUCLEOTIDE SEQUENCE [LARGE SCALE GENOMIC DNA]</scope>
    <source>
        <strain evidence="10">JC23</strain>
    </source>
</reference>